<keyword evidence="4" id="KW-1185">Reference proteome</keyword>
<evidence type="ECO:0000259" key="2">
    <source>
        <dbReference type="Pfam" id="PF01757"/>
    </source>
</evidence>
<dbReference type="InterPro" id="IPR052728">
    <property type="entry name" value="O2_lipid_transport_reg"/>
</dbReference>
<evidence type="ECO:0000256" key="1">
    <source>
        <dbReference type="SAM" id="Phobius"/>
    </source>
</evidence>
<comment type="caution">
    <text evidence="3">The sequence shown here is derived from an EMBL/GenBank/DDBJ whole genome shotgun (WGS) entry which is preliminary data.</text>
</comment>
<organism evidence="3 4">
    <name type="scientific">Roseateles agri</name>
    <dbReference type="NCBI Taxonomy" id="3098619"/>
    <lineage>
        <taxon>Bacteria</taxon>
        <taxon>Pseudomonadati</taxon>
        <taxon>Pseudomonadota</taxon>
        <taxon>Betaproteobacteria</taxon>
        <taxon>Burkholderiales</taxon>
        <taxon>Sphaerotilaceae</taxon>
        <taxon>Roseateles</taxon>
    </lineage>
</organism>
<evidence type="ECO:0000313" key="4">
    <source>
        <dbReference type="Proteomes" id="UP001285263"/>
    </source>
</evidence>
<feature type="transmembrane region" description="Helical" evidence="1">
    <location>
        <begin position="157"/>
        <end position="177"/>
    </location>
</feature>
<keyword evidence="1" id="KW-0812">Transmembrane</keyword>
<protein>
    <submittedName>
        <fullName evidence="3">Acyltransferase</fullName>
        <ecNumber evidence="3">2.3.-.-</ecNumber>
    </submittedName>
</protein>
<name>A0ABU5DF65_9BURK</name>
<keyword evidence="1" id="KW-0472">Membrane</keyword>
<gene>
    <name evidence="3" type="ORF">SNE35_10395</name>
</gene>
<dbReference type="PANTHER" id="PTHR11161">
    <property type="entry name" value="O-ACYLTRANSFERASE"/>
    <property type="match status" value="1"/>
</dbReference>
<feature type="transmembrane region" description="Helical" evidence="1">
    <location>
        <begin position="327"/>
        <end position="347"/>
    </location>
</feature>
<feature type="transmembrane region" description="Helical" evidence="1">
    <location>
        <begin position="61"/>
        <end position="82"/>
    </location>
</feature>
<dbReference type="RefSeq" id="WP_320422828.1">
    <property type="nucleotide sequence ID" value="NZ_JAXCLA010000003.1"/>
</dbReference>
<dbReference type="Proteomes" id="UP001285263">
    <property type="component" value="Unassembled WGS sequence"/>
</dbReference>
<accession>A0ABU5DF65</accession>
<feature type="domain" description="Acyltransferase 3" evidence="2">
    <location>
        <begin position="21"/>
        <end position="340"/>
    </location>
</feature>
<dbReference type="InterPro" id="IPR002656">
    <property type="entry name" value="Acyl_transf_3_dom"/>
</dbReference>
<feature type="transmembrane region" description="Helical" evidence="1">
    <location>
        <begin position="210"/>
        <end position="227"/>
    </location>
</feature>
<dbReference type="GO" id="GO:0016746">
    <property type="term" value="F:acyltransferase activity"/>
    <property type="evidence" value="ECO:0007669"/>
    <property type="project" value="UniProtKB-KW"/>
</dbReference>
<feature type="transmembrane region" description="Helical" evidence="1">
    <location>
        <begin position="184"/>
        <end position="204"/>
    </location>
</feature>
<proteinExistence type="predicted"/>
<feature type="transmembrane region" description="Helical" evidence="1">
    <location>
        <begin position="259"/>
        <end position="283"/>
    </location>
</feature>
<evidence type="ECO:0000313" key="3">
    <source>
        <dbReference type="EMBL" id="MDY0744919.1"/>
    </source>
</evidence>
<keyword evidence="3" id="KW-0808">Transferase</keyword>
<feature type="transmembrane region" description="Helical" evidence="1">
    <location>
        <begin position="303"/>
        <end position="321"/>
    </location>
</feature>
<dbReference type="Pfam" id="PF01757">
    <property type="entry name" value="Acyl_transf_3"/>
    <property type="match status" value="1"/>
</dbReference>
<keyword evidence="3" id="KW-0012">Acyltransferase</keyword>
<keyword evidence="1" id="KW-1133">Transmembrane helix</keyword>
<feature type="transmembrane region" description="Helical" evidence="1">
    <location>
        <begin position="103"/>
        <end position="125"/>
    </location>
</feature>
<reference evidence="3 4" key="1">
    <citation type="submission" date="2023-11" db="EMBL/GenBank/DDBJ databases">
        <title>Paucibacter sp. nov., isolated from fresh soil in Korea.</title>
        <authorList>
            <person name="Le N.T.T."/>
        </authorList>
    </citation>
    <scope>NUCLEOTIDE SEQUENCE [LARGE SCALE GENOMIC DNA]</scope>
    <source>
        <strain evidence="3 4">R3-3</strain>
    </source>
</reference>
<feature type="transmembrane region" description="Helical" evidence="1">
    <location>
        <begin position="234"/>
        <end position="253"/>
    </location>
</feature>
<sequence length="373" mass="40759">MSSAEILARSAVLPSRRLPHVDALKACAAQMIVLHHLAAYGPIADAVQSLLPEMISWLYRYARMAVQVFLVVGGFLSARALCERGQVLRGAVPELLWRRYLRLAPAFMAAVLLTLLCSSLVAPWLPELAPESVSFGQLLSHGLLLHDVLGHEALTVGAWYVAVDFQLFAMLVGLLWLARSFRRASAVLLVLAAGVGSLFVFNRMPELDAWAPYFFGSYSLGVLVQWLSRLRSGWLRRMGLMLLALTVLLALALEFRERIVVAGVTALVLAVLQQRHLAGRVFLATRRRSTELAGRLGTRSYSLFLVHFPVCLLVNGLFAALGLHGAAIGIALMATALGLSNVASVPFHRYVEQPAGRIRLSGLLPRSLRDLVA</sequence>
<dbReference type="EMBL" id="JAXCLA010000003">
    <property type="protein sequence ID" value="MDY0744919.1"/>
    <property type="molecule type" value="Genomic_DNA"/>
</dbReference>
<dbReference type="EC" id="2.3.-.-" evidence="3"/>
<dbReference type="PANTHER" id="PTHR11161:SF0">
    <property type="entry name" value="O-ACYLTRANSFERASE LIKE PROTEIN"/>
    <property type="match status" value="1"/>
</dbReference>